<comment type="caution">
    <text evidence="1">The sequence shown here is derived from an EMBL/GenBank/DDBJ whole genome shotgun (WGS) entry which is preliminary data.</text>
</comment>
<evidence type="ECO:0000313" key="1">
    <source>
        <dbReference type="EMBL" id="MCZ2720492.1"/>
    </source>
</evidence>
<dbReference type="RefSeq" id="WP_269122437.1">
    <property type="nucleotide sequence ID" value="NZ_JAPUBN010000007.1"/>
</dbReference>
<name>A0ABT4JQ29_9GAMM</name>
<sequence length="55" mass="6333">MHGNLRHPFGLFCEFTENFYFVGVDSVFVPTKSIQMHAELMAKNVSKTQVDYAFC</sequence>
<reference evidence="1" key="1">
    <citation type="submission" date="2022-12" db="EMBL/GenBank/DDBJ databases">
        <title>Marinomonas 15G1-11 sp. nov, isolated from marine algae.</title>
        <authorList>
            <person name="Butt M."/>
            <person name="Choi D.G."/>
            <person name="Kim J.M."/>
            <person name="Lee J.K."/>
            <person name="Baek J.H."/>
            <person name="Jeon C.O."/>
        </authorList>
    </citation>
    <scope>NUCLEOTIDE SEQUENCE</scope>
    <source>
        <strain evidence="1">15G1-11</strain>
    </source>
</reference>
<organism evidence="1 2">
    <name type="scientific">Marinomonas phaeophyticola</name>
    <dbReference type="NCBI Taxonomy" id="3004091"/>
    <lineage>
        <taxon>Bacteria</taxon>
        <taxon>Pseudomonadati</taxon>
        <taxon>Pseudomonadota</taxon>
        <taxon>Gammaproteobacteria</taxon>
        <taxon>Oceanospirillales</taxon>
        <taxon>Oceanospirillaceae</taxon>
        <taxon>Marinomonas</taxon>
    </lineage>
</organism>
<proteinExistence type="predicted"/>
<keyword evidence="2" id="KW-1185">Reference proteome</keyword>
<gene>
    <name evidence="1" type="ORF">O1D97_02230</name>
</gene>
<accession>A0ABT4JQ29</accession>
<evidence type="ECO:0000313" key="2">
    <source>
        <dbReference type="Proteomes" id="UP001149719"/>
    </source>
</evidence>
<protein>
    <submittedName>
        <fullName evidence="1">Uncharacterized protein</fullName>
    </submittedName>
</protein>
<dbReference type="Proteomes" id="UP001149719">
    <property type="component" value="Unassembled WGS sequence"/>
</dbReference>
<dbReference type="EMBL" id="JAPUBN010000007">
    <property type="protein sequence ID" value="MCZ2720492.1"/>
    <property type="molecule type" value="Genomic_DNA"/>
</dbReference>